<keyword evidence="2" id="KW-1185">Reference proteome</keyword>
<dbReference type="OrthoDB" id="9765386at2"/>
<gene>
    <name evidence="1" type="ORF">D3870_09750</name>
</gene>
<dbReference type="Gene3D" id="1.20.1270.210">
    <property type="match status" value="1"/>
</dbReference>
<dbReference type="Gene3D" id="3.30.1120.70">
    <property type="match status" value="1"/>
</dbReference>
<protein>
    <submittedName>
        <fullName evidence="1">Phage portal protein</fullName>
    </submittedName>
</protein>
<sequence length="404" mass="45004">MFNFFNRGGSLRADASGGTPSKPAGWIVGLFGGGKSISGEYVTPDSAMHVMAVYASVRILAESIASLPLSLKMKEKGGKRVDADDHPLHALLHDAPNPQMTAFDFKEMKQAHMGLRGNAYSLIERDGKGEVGALYPQAPDKVTVRRNPDDGSIYYDISGGENGIPARRMLHLRGFSLDGLIGLNPIELARETVGLAIAGERAGAETVGRGIVPPAAIEVVGNPDKKQRDDIRQSWRDIHAGNRNDIAVLGAGMKLHDLRINMKDMQFMESRKFQVTEIARMFRIPPHMLADLEKATFSNIEHQDLQFLKYTLIPWIARWEQRLNLSLLSEDERSEGYFFKFNVDALMRADMKSRFEAYRTGREIGVYNANEIRDLEDRDPYEGGDIYLEPLNMQRAGAPREGQA</sequence>
<dbReference type="InterPro" id="IPR006944">
    <property type="entry name" value="Phage/GTA_portal"/>
</dbReference>
<dbReference type="Proteomes" id="UP000285190">
    <property type="component" value="Unassembled WGS sequence"/>
</dbReference>
<dbReference type="EMBL" id="QYUN01000002">
    <property type="protein sequence ID" value="RJG06257.1"/>
    <property type="molecule type" value="Genomic_DNA"/>
</dbReference>
<dbReference type="InterPro" id="IPR006427">
    <property type="entry name" value="Portal_HK97"/>
</dbReference>
<reference evidence="1 2" key="1">
    <citation type="submission" date="2018-09" db="EMBL/GenBank/DDBJ databases">
        <authorList>
            <person name="Zhu H."/>
        </authorList>
    </citation>
    <scope>NUCLEOTIDE SEQUENCE [LARGE SCALE GENOMIC DNA]</scope>
    <source>
        <strain evidence="1 2">K2R10-39</strain>
    </source>
</reference>
<organism evidence="1 2">
    <name type="scientific">Noviherbaspirillum cavernae</name>
    <dbReference type="NCBI Taxonomy" id="2320862"/>
    <lineage>
        <taxon>Bacteria</taxon>
        <taxon>Pseudomonadati</taxon>
        <taxon>Pseudomonadota</taxon>
        <taxon>Betaproteobacteria</taxon>
        <taxon>Burkholderiales</taxon>
        <taxon>Oxalobacteraceae</taxon>
        <taxon>Noviherbaspirillum</taxon>
    </lineage>
</organism>
<accession>A0A418X1D4</accession>
<evidence type="ECO:0000313" key="1">
    <source>
        <dbReference type="EMBL" id="RJG06257.1"/>
    </source>
</evidence>
<dbReference type="RefSeq" id="WP_119738673.1">
    <property type="nucleotide sequence ID" value="NZ_QYUN01000002.1"/>
</dbReference>
<proteinExistence type="predicted"/>
<evidence type="ECO:0000313" key="2">
    <source>
        <dbReference type="Proteomes" id="UP000285190"/>
    </source>
</evidence>
<dbReference type="AlphaFoldDB" id="A0A418X1D4"/>
<dbReference type="Gene3D" id="3.40.140.120">
    <property type="match status" value="1"/>
</dbReference>
<comment type="caution">
    <text evidence="1">The sequence shown here is derived from an EMBL/GenBank/DDBJ whole genome shotgun (WGS) entry which is preliminary data.</text>
</comment>
<dbReference type="Pfam" id="PF04860">
    <property type="entry name" value="Phage_portal"/>
    <property type="match status" value="1"/>
</dbReference>
<dbReference type="NCBIfam" id="TIGR01537">
    <property type="entry name" value="portal_HK97"/>
    <property type="match status" value="1"/>
</dbReference>
<name>A0A418X1D4_9BURK</name>